<dbReference type="AlphaFoldDB" id="A0A377IU42"/>
<evidence type="ECO:0008006" key="4">
    <source>
        <dbReference type="Google" id="ProtNLM"/>
    </source>
</evidence>
<dbReference type="STRING" id="1094715.GCA_000236165_03351"/>
<accession>A0A377IU42</accession>
<protein>
    <recommendedName>
        <fullName evidence="4">DUF2188 domain-containing protein</fullName>
    </recommendedName>
</protein>
<name>A0A377IU42_9GAMM</name>
<dbReference type="Proteomes" id="UP000254554">
    <property type="component" value="Unassembled WGS sequence"/>
</dbReference>
<evidence type="ECO:0000313" key="3">
    <source>
        <dbReference type="Proteomes" id="UP000254554"/>
    </source>
</evidence>
<organism evidence="2 3">
    <name type="scientific">Fluoribacter dumoffii</name>
    <dbReference type="NCBI Taxonomy" id="463"/>
    <lineage>
        <taxon>Bacteria</taxon>
        <taxon>Pseudomonadati</taxon>
        <taxon>Pseudomonadota</taxon>
        <taxon>Gammaproteobacteria</taxon>
        <taxon>Legionellales</taxon>
        <taxon>Legionellaceae</taxon>
        <taxon>Fluoribacter</taxon>
    </lineage>
</organism>
<dbReference type="EMBL" id="UGGT01000004">
    <property type="protein sequence ID" value="STO91741.1"/>
    <property type="molecule type" value="Genomic_DNA"/>
</dbReference>
<reference evidence="2 3" key="1">
    <citation type="submission" date="2018-06" db="EMBL/GenBank/DDBJ databases">
        <authorList>
            <consortium name="Pathogen Informatics"/>
            <person name="Doyle S."/>
        </authorList>
    </citation>
    <scope>NUCLEOTIDE SEQUENCE [LARGE SCALE GENOMIC DNA]</scope>
    <source>
        <strain evidence="2 3">NCTC11370</strain>
    </source>
</reference>
<feature type="region of interest" description="Disordered" evidence="1">
    <location>
        <begin position="74"/>
        <end position="109"/>
    </location>
</feature>
<proteinExistence type="predicted"/>
<keyword evidence="3" id="KW-1185">Reference proteome</keyword>
<evidence type="ECO:0000256" key="1">
    <source>
        <dbReference type="SAM" id="MobiDB-lite"/>
    </source>
</evidence>
<sequence>MERSSSDKAILMEIAYNLFSLNDTFILKRILQGGRKMNREHHVIPNAQGGWDIQQTHHSKKFHFDTKEEAVNKARELSSKEHTELVIHDKQGRIETKDSHGHDPRDIEG</sequence>
<evidence type="ECO:0000313" key="2">
    <source>
        <dbReference type="EMBL" id="STO91741.1"/>
    </source>
</evidence>
<gene>
    <name evidence="2" type="ORF">NCTC11370_03719</name>
</gene>
<dbReference type="Pfam" id="PF09954">
    <property type="entry name" value="DUF2188"/>
    <property type="match status" value="1"/>
</dbReference>
<dbReference type="InterPro" id="IPR018691">
    <property type="entry name" value="DUF2188"/>
</dbReference>